<dbReference type="InterPro" id="IPR032710">
    <property type="entry name" value="NTF2-like_dom_sf"/>
</dbReference>
<reference evidence="3 4" key="1">
    <citation type="submission" date="2021-01" db="EMBL/GenBank/DDBJ databases">
        <title>Chryseolinea sp. Jin1 Genome sequencing and assembly.</title>
        <authorList>
            <person name="Kim I."/>
        </authorList>
    </citation>
    <scope>NUCLEOTIDE SEQUENCE [LARGE SCALE GENOMIC DNA]</scope>
    <source>
        <strain evidence="3 4">Jin1</strain>
    </source>
</reference>
<dbReference type="Proteomes" id="UP000613030">
    <property type="component" value="Unassembled WGS sequence"/>
</dbReference>
<evidence type="ECO:0000313" key="4">
    <source>
        <dbReference type="Proteomes" id="UP000613030"/>
    </source>
</evidence>
<gene>
    <name evidence="3" type="ORF">JI741_20385</name>
</gene>
<evidence type="ECO:0000313" key="3">
    <source>
        <dbReference type="EMBL" id="MBL0743603.1"/>
    </source>
</evidence>
<accession>A0ABS1KWB5</accession>
<dbReference type="SUPFAM" id="SSF54427">
    <property type="entry name" value="NTF2-like"/>
    <property type="match status" value="1"/>
</dbReference>
<feature type="signal peptide" evidence="1">
    <location>
        <begin position="1"/>
        <end position="19"/>
    </location>
</feature>
<evidence type="ECO:0000259" key="2">
    <source>
        <dbReference type="Pfam" id="PF14534"/>
    </source>
</evidence>
<organism evidence="3 4">
    <name type="scientific">Chryseolinea lacunae</name>
    <dbReference type="NCBI Taxonomy" id="2801331"/>
    <lineage>
        <taxon>Bacteria</taxon>
        <taxon>Pseudomonadati</taxon>
        <taxon>Bacteroidota</taxon>
        <taxon>Cytophagia</taxon>
        <taxon>Cytophagales</taxon>
        <taxon>Fulvivirgaceae</taxon>
        <taxon>Chryseolinea</taxon>
    </lineage>
</organism>
<dbReference type="EMBL" id="JAERRB010000007">
    <property type="protein sequence ID" value="MBL0743603.1"/>
    <property type="molecule type" value="Genomic_DNA"/>
</dbReference>
<sequence>MKKILFIVLFSACTAIAFAQTADQKAVEAAVETLRQAMVSGDKAALENIAADALSYGHSNGKIEDKATFVAALVKSHFIKIDLTEQTVYINDNIALVRHKLTGENNDNGTPGKVNIAVLTVWQKQKGQWKLLGRQAVKLVQPS</sequence>
<dbReference type="InterPro" id="IPR027843">
    <property type="entry name" value="DUF4440"/>
</dbReference>
<evidence type="ECO:0000256" key="1">
    <source>
        <dbReference type="SAM" id="SignalP"/>
    </source>
</evidence>
<protein>
    <submittedName>
        <fullName evidence="3">Nuclear transport factor 2 family protein</fullName>
    </submittedName>
</protein>
<name>A0ABS1KWB5_9BACT</name>
<comment type="caution">
    <text evidence="3">The sequence shown here is derived from an EMBL/GenBank/DDBJ whole genome shotgun (WGS) entry which is preliminary data.</text>
</comment>
<feature type="domain" description="DUF4440" evidence="2">
    <location>
        <begin position="27"/>
        <end position="131"/>
    </location>
</feature>
<keyword evidence="1" id="KW-0732">Signal</keyword>
<feature type="chain" id="PRO_5045952190" evidence="1">
    <location>
        <begin position="20"/>
        <end position="143"/>
    </location>
</feature>
<dbReference type="RefSeq" id="WP_202012946.1">
    <property type="nucleotide sequence ID" value="NZ_JAERRB010000007.1"/>
</dbReference>
<proteinExistence type="predicted"/>
<keyword evidence="4" id="KW-1185">Reference proteome</keyword>
<dbReference type="Pfam" id="PF14534">
    <property type="entry name" value="DUF4440"/>
    <property type="match status" value="1"/>
</dbReference>
<dbReference type="Gene3D" id="3.10.450.50">
    <property type="match status" value="1"/>
</dbReference>